<keyword evidence="1" id="KW-0732">Signal</keyword>
<comment type="caution">
    <text evidence="3">The sequence shown here is derived from an EMBL/GenBank/DDBJ whole genome shotgun (WGS) entry which is preliminary data.</text>
</comment>
<dbReference type="Pfam" id="PF24223">
    <property type="entry name" value="MrpH_C"/>
    <property type="match status" value="1"/>
</dbReference>
<feature type="domain" description="Fimbrial adhesin MrpH C-terminal" evidence="2">
    <location>
        <begin position="188"/>
        <end position="295"/>
    </location>
</feature>
<reference evidence="3 4" key="1">
    <citation type="submission" date="2021-04" db="EMBL/GenBank/DDBJ databases">
        <title>Pseudomonas boanensis sp. nov., a bacterium isolated from river water used for household purposes in Boane District, Mozambique.</title>
        <authorList>
            <person name="Nicklasson M."/>
            <person name="Martin-Rodriguez A.J."/>
            <person name="Thorell K."/>
            <person name="Neves L."/>
            <person name="Mussagy A."/>
            <person name="Rydberg H.A."/>
            <person name="Hernroth B."/>
            <person name="Svensson-Stadler L."/>
            <person name="Sjoling A."/>
        </authorList>
    </citation>
    <scope>NUCLEOTIDE SEQUENCE [LARGE SCALE GENOMIC DNA]</scope>
    <source>
        <strain evidence="3 4">DB1</strain>
    </source>
</reference>
<protein>
    <recommendedName>
        <fullName evidence="2">Fimbrial adhesin MrpH C-terminal domain-containing protein</fullName>
    </recommendedName>
</protein>
<evidence type="ECO:0000313" key="3">
    <source>
        <dbReference type="EMBL" id="MBT8769305.1"/>
    </source>
</evidence>
<name>A0ABS5XNW4_9GAMM</name>
<evidence type="ECO:0000256" key="1">
    <source>
        <dbReference type="SAM" id="SignalP"/>
    </source>
</evidence>
<proteinExistence type="predicted"/>
<dbReference type="Gene3D" id="2.60.40.1090">
    <property type="entry name" value="Fimbrial-type adhesion domain"/>
    <property type="match status" value="1"/>
</dbReference>
<sequence length="295" mass="30423">MRSIILALKRFMLLLCLLMCVEFPALAYGAATGKGGGIFESTWFSDFQWHIEYDGSVIIDKAALNDRGIGPYPCEQAWKKAAPGLGKFESCTLVRIVNASPVVNGRLLQTSNIKGLTLTQLKSQLTITGKIATVRPASTGDICFLLEIQGAHGMDGHYLPASCSTGPGGGGGIPGAPPEPELSCSLYGSIDLRHGNVTPESVNGHTASTTVYVTCSKSATVKLAVTPGTQGSLKLTGVSGLTSSLYADGVGGGRSLSISAGTSYTAVTIKSVLKADGAVSVGSFKGSTYAVLSIP</sequence>
<accession>A0ABS5XNW4</accession>
<keyword evidence="4" id="KW-1185">Reference proteome</keyword>
<gene>
    <name evidence="3" type="ORF">J7302_24665</name>
</gene>
<dbReference type="Proteomes" id="UP001519667">
    <property type="component" value="Unassembled WGS sequence"/>
</dbReference>
<dbReference type="RefSeq" id="WP_215381046.1">
    <property type="nucleotide sequence ID" value="NZ_JAGTIS010000024.1"/>
</dbReference>
<dbReference type="InterPro" id="IPR036937">
    <property type="entry name" value="Adhesion_dom_fimbrial_sf"/>
</dbReference>
<feature type="chain" id="PRO_5045246275" description="Fimbrial adhesin MrpH C-terminal domain-containing protein" evidence="1">
    <location>
        <begin position="28"/>
        <end position="295"/>
    </location>
</feature>
<evidence type="ECO:0000313" key="4">
    <source>
        <dbReference type="Proteomes" id="UP001519667"/>
    </source>
</evidence>
<dbReference type="InterPro" id="IPR057010">
    <property type="entry name" value="MrpH_C"/>
</dbReference>
<organism evidence="3 4">
    <name type="scientific">Metapseudomonas boanensis</name>
    <dbReference type="NCBI Taxonomy" id="2822138"/>
    <lineage>
        <taxon>Bacteria</taxon>
        <taxon>Pseudomonadati</taxon>
        <taxon>Pseudomonadota</taxon>
        <taxon>Gammaproteobacteria</taxon>
        <taxon>Pseudomonadales</taxon>
        <taxon>Pseudomonadaceae</taxon>
        <taxon>Metapseudomonas</taxon>
    </lineage>
</organism>
<dbReference type="EMBL" id="JAGTIS010000024">
    <property type="protein sequence ID" value="MBT8769305.1"/>
    <property type="molecule type" value="Genomic_DNA"/>
</dbReference>
<evidence type="ECO:0000259" key="2">
    <source>
        <dbReference type="Pfam" id="PF24223"/>
    </source>
</evidence>
<feature type="signal peptide" evidence="1">
    <location>
        <begin position="1"/>
        <end position="27"/>
    </location>
</feature>